<comment type="caution">
    <text evidence="2">The sequence shown here is derived from an EMBL/GenBank/DDBJ whole genome shotgun (WGS) entry which is preliminary data.</text>
</comment>
<feature type="signal peptide" evidence="1">
    <location>
        <begin position="1"/>
        <end position="28"/>
    </location>
</feature>
<sequence>MRPNYYYQLFCYVVLVICLLGSCKLVDSQTVETTIGSDLNISSEINSENSSNRIEEITDSNEEPSLLNPEIIPVNQNNTDDKCFNRTLPVDCINNNSTLHTPICSRFTATISGKAISSISKFVFLSKEDEEMISFSYNVNNKEGIANIRSLVNNTVVNQNITTVELEKYKSDLPIDSGDQISFPISFVMVLTNTTISFTVNNLVYTILNVNLAEYPIYISKIQVRGLESPTINLQPFVTNSQNSESCTIEPPYGVSGNNNLVLDESLNILPYALTCLTKNFILPESIPAGSQILIGVPCEISGKSVKIPSLTEVILSSRSGVVIFNLFINDKGVFIKSGKGTDIIQSKGGYFPFLSYGFQSYSIKITFTSLFVTISINGFRAFNHIPIPDGEIVNSIFVSGLTRYPTFTFLPNRSCTKFSYSGDSECSLDGVIPDFKSSGSLDDNIHVEATVAVRVTSSDNSERKTQINFRNKDDNTELNVNVKENSTVVITNTTDQTKTEYNNDNENLYTIKYENTGGMKRSFFNNQETIEASVGDVVTHLSVGISGDKISKISSDLSPKWKSCVLDQHRGSYISTVCESDKLCFASGTDGSPAGGTLHFIGGFLNDALKVSIHTKKEDLRYEIEYNKRGNISVRRSTSIKKGNVIYSGHYLNSGSGNRNVISVRDLGLFFLISVGGAEITKISKGGLGSEGNISCVQLISNPSDNKSIYFEME</sequence>
<accession>A0AAV9XUH4</accession>
<gene>
    <name evidence="2" type="ORF">RS030_6887</name>
</gene>
<evidence type="ECO:0000256" key="1">
    <source>
        <dbReference type="SAM" id="SignalP"/>
    </source>
</evidence>
<dbReference type="Proteomes" id="UP001311799">
    <property type="component" value="Unassembled WGS sequence"/>
</dbReference>
<organism evidence="2 3">
    <name type="scientific">Cryptosporidium xiaoi</name>
    <dbReference type="NCBI Taxonomy" id="659607"/>
    <lineage>
        <taxon>Eukaryota</taxon>
        <taxon>Sar</taxon>
        <taxon>Alveolata</taxon>
        <taxon>Apicomplexa</taxon>
        <taxon>Conoidasida</taxon>
        <taxon>Coccidia</taxon>
        <taxon>Eucoccidiorida</taxon>
        <taxon>Eimeriorina</taxon>
        <taxon>Cryptosporidiidae</taxon>
        <taxon>Cryptosporidium</taxon>
    </lineage>
</organism>
<keyword evidence="3" id="KW-1185">Reference proteome</keyword>
<feature type="chain" id="PRO_5044012892" evidence="1">
    <location>
        <begin position="29"/>
        <end position="715"/>
    </location>
</feature>
<protein>
    <submittedName>
        <fullName evidence="2">Uncharacterized protein</fullName>
    </submittedName>
</protein>
<proteinExistence type="predicted"/>
<name>A0AAV9XUH4_9CRYT</name>
<dbReference type="EMBL" id="JAWDEY010000034">
    <property type="protein sequence ID" value="KAK6588336.1"/>
    <property type="molecule type" value="Genomic_DNA"/>
</dbReference>
<dbReference type="AlphaFoldDB" id="A0AAV9XUH4"/>
<evidence type="ECO:0000313" key="2">
    <source>
        <dbReference type="EMBL" id="KAK6588336.1"/>
    </source>
</evidence>
<dbReference type="PROSITE" id="PS51257">
    <property type="entry name" value="PROKAR_LIPOPROTEIN"/>
    <property type="match status" value="1"/>
</dbReference>
<reference evidence="2 3" key="1">
    <citation type="submission" date="2023-10" db="EMBL/GenBank/DDBJ databases">
        <title>Comparative genomics analysis reveals potential genetic determinants of host preference in Cryptosporidium xiaoi.</title>
        <authorList>
            <person name="Xiao L."/>
            <person name="Li J."/>
        </authorList>
    </citation>
    <scope>NUCLEOTIDE SEQUENCE [LARGE SCALE GENOMIC DNA]</scope>
    <source>
        <strain evidence="2 3">52996</strain>
    </source>
</reference>
<keyword evidence="1" id="KW-0732">Signal</keyword>
<evidence type="ECO:0000313" key="3">
    <source>
        <dbReference type="Proteomes" id="UP001311799"/>
    </source>
</evidence>